<comment type="caution">
    <text evidence="4">The sequence shown here is derived from an EMBL/GenBank/DDBJ whole genome shotgun (WGS) entry which is preliminary data.</text>
</comment>
<dbReference type="EMBL" id="BAABCN010000004">
    <property type="protein sequence ID" value="GAA3877963.1"/>
    <property type="molecule type" value="Genomic_DNA"/>
</dbReference>
<dbReference type="SUPFAM" id="SSF50475">
    <property type="entry name" value="FMN-binding split barrel"/>
    <property type="match status" value="1"/>
</dbReference>
<protein>
    <submittedName>
        <fullName evidence="4">Flavin reductase family protein</fullName>
    </submittedName>
</protein>
<feature type="domain" description="Flavin reductase like" evidence="3">
    <location>
        <begin position="20"/>
        <end position="163"/>
    </location>
</feature>
<dbReference type="InterPro" id="IPR012349">
    <property type="entry name" value="Split_barrel_FMN-bd"/>
</dbReference>
<dbReference type="SMART" id="SM00903">
    <property type="entry name" value="Flavin_Reduct"/>
    <property type="match status" value="1"/>
</dbReference>
<proteinExistence type="inferred from homology"/>
<reference evidence="5" key="1">
    <citation type="journal article" date="2019" name="Int. J. Syst. Evol. Microbiol.">
        <title>The Global Catalogue of Microorganisms (GCM) 10K type strain sequencing project: providing services to taxonomists for standard genome sequencing and annotation.</title>
        <authorList>
            <consortium name="The Broad Institute Genomics Platform"/>
            <consortium name="The Broad Institute Genome Sequencing Center for Infectious Disease"/>
            <person name="Wu L."/>
            <person name="Ma J."/>
        </authorList>
    </citation>
    <scope>NUCLEOTIDE SEQUENCE [LARGE SCALE GENOMIC DNA]</scope>
    <source>
        <strain evidence="5">JCM 17021</strain>
    </source>
</reference>
<dbReference type="InterPro" id="IPR050268">
    <property type="entry name" value="NADH-dep_flavin_reductase"/>
</dbReference>
<dbReference type="Proteomes" id="UP001501803">
    <property type="component" value="Unassembled WGS sequence"/>
</dbReference>
<evidence type="ECO:0000259" key="3">
    <source>
        <dbReference type="SMART" id="SM00903"/>
    </source>
</evidence>
<evidence type="ECO:0000313" key="4">
    <source>
        <dbReference type="EMBL" id="GAA3877963.1"/>
    </source>
</evidence>
<comment type="similarity">
    <text evidence="1">Belongs to the non-flavoprotein flavin reductase family.</text>
</comment>
<keyword evidence="2" id="KW-0560">Oxidoreductase</keyword>
<organism evidence="4 5">
    <name type="scientific">Leifsonia kafniensis</name>
    <dbReference type="NCBI Taxonomy" id="475957"/>
    <lineage>
        <taxon>Bacteria</taxon>
        <taxon>Bacillati</taxon>
        <taxon>Actinomycetota</taxon>
        <taxon>Actinomycetes</taxon>
        <taxon>Micrococcales</taxon>
        <taxon>Microbacteriaceae</taxon>
        <taxon>Leifsonia</taxon>
    </lineage>
</organism>
<dbReference type="Gene3D" id="2.30.110.10">
    <property type="entry name" value="Electron Transport, Fmn-binding Protein, Chain A"/>
    <property type="match status" value="1"/>
</dbReference>
<keyword evidence="5" id="KW-1185">Reference proteome</keyword>
<dbReference type="InterPro" id="IPR002563">
    <property type="entry name" value="Flavin_Rdtase-like_dom"/>
</dbReference>
<dbReference type="RefSeq" id="WP_345065826.1">
    <property type="nucleotide sequence ID" value="NZ_BAABCN010000004.1"/>
</dbReference>
<dbReference type="Pfam" id="PF01613">
    <property type="entry name" value="Flavin_Reduct"/>
    <property type="match status" value="1"/>
</dbReference>
<evidence type="ECO:0000256" key="2">
    <source>
        <dbReference type="ARBA" id="ARBA00023002"/>
    </source>
</evidence>
<sequence>MSTATNLETAPPELALRRAFSLFPTGVVAVCGLVDDRPVGLAVNSFISVSLEPPLVAVSVARTSSTWPVLADSAQLGLSVLGSNHEALCRKLASRNTDRFEDAEWHATDDGAVLMHGAALWLECKVTATVDGGDHEIILLEVLKSDLFPEVTPLVFHQSQFRGLLTEK</sequence>
<evidence type="ECO:0000313" key="5">
    <source>
        <dbReference type="Proteomes" id="UP001501803"/>
    </source>
</evidence>
<gene>
    <name evidence="4" type="ORF">GCM10022381_20510</name>
</gene>
<evidence type="ECO:0000256" key="1">
    <source>
        <dbReference type="ARBA" id="ARBA00008898"/>
    </source>
</evidence>
<accession>A0ABP7KHX4</accession>
<name>A0ABP7KHX4_9MICO</name>
<dbReference type="PANTHER" id="PTHR30466">
    <property type="entry name" value="FLAVIN REDUCTASE"/>
    <property type="match status" value="1"/>
</dbReference>
<dbReference type="PANTHER" id="PTHR30466:SF11">
    <property type="entry name" value="FLAVIN-DEPENDENT MONOOXYGENASE, REDUCTASE SUBUNIT HSAB"/>
    <property type="match status" value="1"/>
</dbReference>